<dbReference type="GeneTree" id="ENSGT00940000155728"/>
<dbReference type="InterPro" id="IPR001849">
    <property type="entry name" value="PH_domain"/>
</dbReference>
<dbReference type="Pfam" id="PF00169">
    <property type="entry name" value="PH"/>
    <property type="match status" value="1"/>
</dbReference>
<evidence type="ECO:0000256" key="4">
    <source>
        <dbReference type="ARBA" id="ARBA00022737"/>
    </source>
</evidence>
<feature type="region of interest" description="Disordered" evidence="6">
    <location>
        <begin position="1086"/>
        <end position="1172"/>
    </location>
</feature>
<evidence type="ECO:0000256" key="1">
    <source>
        <dbReference type="ARBA" id="ARBA00004496"/>
    </source>
</evidence>
<dbReference type="CDD" id="cd13248">
    <property type="entry name" value="PH_PEPP1_2_3"/>
    <property type="match status" value="1"/>
</dbReference>
<evidence type="ECO:0000259" key="7">
    <source>
        <dbReference type="PROSITE" id="PS50003"/>
    </source>
</evidence>
<accession>A0A8C9SNJ4</accession>
<feature type="domain" description="WW" evidence="8">
    <location>
        <begin position="11"/>
        <end position="44"/>
    </location>
</feature>
<dbReference type="Gene3D" id="2.30.29.30">
    <property type="entry name" value="Pleckstrin-homology domain (PH domain)/Phosphotyrosine-binding domain (PTB)"/>
    <property type="match status" value="1"/>
</dbReference>
<dbReference type="PANTHER" id="PTHR12752:SF3">
    <property type="entry name" value="PLECKSTRIN HOMOLOGY DOMAIN-CONTAINING FAMILY A MEMBER 5"/>
    <property type="match status" value="1"/>
</dbReference>
<protein>
    <submittedName>
        <fullName evidence="9">Pleckstrin homology domain containing, family A member 5</fullName>
    </submittedName>
</protein>
<sequence>MAADLNPEWLSCLPSSWSYGVTRDGRVFFINEEAKSTTWLHPVTAEAVVTGHRKTPDLPSGWEEGFTFEGARCFINHNERKVTCKHPVSGLPSQENCIFVVNEHLNYGKLVHPVINRSVPKTPASEKKERPLSTMSEASNYTGGSDHTAHTGHTGSPVGRPSRSSKKVHNFGKRSNSIKRNPNAPVVKSSWLYKQDSSGMKLWKKRWFVLSDMCLFYYRDDKEEAILGSILLPSFHISMLSVDDHINRKYAFKATHPNMRTYYFCTDTAKEMESWMKVMTDAALMHSEPLKRPEKLKVECCGMQEVNNMLNHRVLSRPEAHNNERNREAAHFEERRRKDAERYGFQKDGLERTLTKINSIKLQPAQAAAIAAAVASSRLADGAGPQLSGQRKPPQANGPGERAGDRGLGEAAEAPSQRGRGQAPHHEPERTLQRTNSMQQLEQWVRNQRGRGQEDETRSIMSYQTLPRNMPSHRAQVVPHYPEGYRTLPRNSLVRPESICSVSPSLYERALGPPAADKRRSMRDDTMWQLYEWQQRQAYIRHGGPPPGPYGALPSPRTMVNLSEHAARSIPPSPSHGSLALYQGYSPLRSYNAGSRSEVSSPVFRGDVTIDRRHRTHLTKYAYPPDRRTVPAVAPGQSITPQSLQGKTPEELTLLLIKLRRQQAELSSLREHTLAQLMQLGLDGANPKMNPEDYRDNSFIYRPEELDIDAKLSRLCEQDKVVRTQEEKLQQLYREKHTLETALLSASQEIEMSADNPAAVRSVVQQRDVLQSGLLSTCRELSRVTAELERSWREYDRLESDVSLAKSNLLQQLEAQSPQTEPPSQQHVQIQKELWRIQDVVEALSNNKPPRSTEGMGFLGSKPISSKYKSEGPDYRLYKSEPELTTVAEVDETNGEEKIEPTVEKEPSTTKGISYPVGIVPPRTKSPMPESSTIASYVTLRKSKKPDPRMDHPHGAAEQLCGPECGRPRMSLEEQMERIRRHQEALLKDRKKGSGTPGQENSPSRIPSFSKENPFRTLPNRKREEILSSDIQELEASLREQELLEDHETPAEEIVQLEEVAEPEPFDMERELSTPDTVLMTERCVELDPEETLGPDQGTHARDKEKRIEAPITKNSVRDTEPPELPSPEETEERRDETIDISYELAAETSKHSKLVAARGPASVERSEDGGA</sequence>
<feature type="coiled-coil region" evidence="5">
    <location>
        <begin position="722"/>
        <end position="749"/>
    </location>
</feature>
<dbReference type="GO" id="GO:0005829">
    <property type="term" value="C:cytosol"/>
    <property type="evidence" value="ECO:0007669"/>
    <property type="project" value="TreeGrafter"/>
</dbReference>
<feature type="compositionally biased region" description="Polar residues" evidence="6">
    <location>
        <begin position="133"/>
        <end position="145"/>
    </location>
</feature>
<dbReference type="SMART" id="SM00456">
    <property type="entry name" value="WW"/>
    <property type="match status" value="2"/>
</dbReference>
<feature type="region of interest" description="Disordered" evidence="6">
    <location>
        <begin position="119"/>
        <end position="182"/>
    </location>
</feature>
<dbReference type="InterPro" id="IPR036020">
    <property type="entry name" value="WW_dom_sf"/>
</dbReference>
<feature type="compositionally biased region" description="Polar residues" evidence="6">
    <location>
        <begin position="997"/>
        <end position="1011"/>
    </location>
</feature>
<evidence type="ECO:0000313" key="10">
    <source>
        <dbReference type="Proteomes" id="UP000694397"/>
    </source>
</evidence>
<dbReference type="PROSITE" id="PS01159">
    <property type="entry name" value="WW_DOMAIN_1"/>
    <property type="match status" value="1"/>
</dbReference>
<feature type="region of interest" description="Disordered" evidence="6">
    <location>
        <begin position="381"/>
        <end position="437"/>
    </location>
</feature>
<dbReference type="GO" id="GO:0032266">
    <property type="term" value="F:phosphatidylinositol-3-phosphate binding"/>
    <property type="evidence" value="ECO:0007669"/>
    <property type="project" value="TreeGrafter"/>
</dbReference>
<feature type="region of interest" description="Disordered" evidence="6">
    <location>
        <begin position="943"/>
        <end position="1027"/>
    </location>
</feature>
<dbReference type="InterPro" id="IPR011993">
    <property type="entry name" value="PH-like_dom_sf"/>
</dbReference>
<feature type="compositionally biased region" description="Basic and acidic residues" evidence="6">
    <location>
        <begin position="945"/>
        <end position="955"/>
    </location>
</feature>
<evidence type="ECO:0000259" key="8">
    <source>
        <dbReference type="PROSITE" id="PS50020"/>
    </source>
</evidence>
<dbReference type="GO" id="GO:0010314">
    <property type="term" value="F:phosphatidylinositol-5-phosphate binding"/>
    <property type="evidence" value="ECO:0007669"/>
    <property type="project" value="TreeGrafter"/>
</dbReference>
<dbReference type="Ensembl" id="ENSSFOT00015077221.1">
    <property type="protein sequence ID" value="ENSSFOP00015039422.1"/>
    <property type="gene ID" value="ENSSFOG00015010964.2"/>
</dbReference>
<dbReference type="PANTHER" id="PTHR12752">
    <property type="entry name" value="PHOSPHOINOSITOL 3-PHOSPHATE-BINDING PROTEIN"/>
    <property type="match status" value="1"/>
</dbReference>
<dbReference type="SUPFAM" id="SSF50729">
    <property type="entry name" value="PH domain-like"/>
    <property type="match status" value="1"/>
</dbReference>
<dbReference type="PROSITE" id="PS50020">
    <property type="entry name" value="WW_DOMAIN_2"/>
    <property type="match status" value="2"/>
</dbReference>
<dbReference type="Proteomes" id="UP000694397">
    <property type="component" value="Chromosome 2"/>
</dbReference>
<dbReference type="FunFam" id="2.20.70.10:FF:000027">
    <property type="entry name" value="pleckstrin homology domain-containing family A member 5 isoform X1"/>
    <property type="match status" value="1"/>
</dbReference>
<dbReference type="GO" id="GO:0080025">
    <property type="term" value="F:phosphatidylinositol-3,5-bisphosphate binding"/>
    <property type="evidence" value="ECO:0007669"/>
    <property type="project" value="TreeGrafter"/>
</dbReference>
<dbReference type="InterPro" id="IPR040392">
    <property type="entry name" value="PKHA4-7_PH"/>
</dbReference>
<evidence type="ECO:0000313" key="9">
    <source>
        <dbReference type="Ensembl" id="ENSSFOP00015039422.1"/>
    </source>
</evidence>
<feature type="domain" description="PH" evidence="7">
    <location>
        <begin position="185"/>
        <end position="284"/>
    </location>
</feature>
<organism evidence="9 10">
    <name type="scientific">Scleropages formosus</name>
    <name type="common">Asian bonytongue</name>
    <name type="synonym">Osteoglossum formosum</name>
    <dbReference type="NCBI Taxonomy" id="113540"/>
    <lineage>
        <taxon>Eukaryota</taxon>
        <taxon>Metazoa</taxon>
        <taxon>Chordata</taxon>
        <taxon>Craniata</taxon>
        <taxon>Vertebrata</taxon>
        <taxon>Euteleostomi</taxon>
        <taxon>Actinopterygii</taxon>
        <taxon>Neopterygii</taxon>
        <taxon>Teleostei</taxon>
        <taxon>Osteoglossocephala</taxon>
        <taxon>Osteoglossomorpha</taxon>
        <taxon>Osteoglossiformes</taxon>
        <taxon>Osteoglossidae</taxon>
        <taxon>Scleropages</taxon>
    </lineage>
</organism>
<evidence type="ECO:0000256" key="5">
    <source>
        <dbReference type="SAM" id="Coils"/>
    </source>
</evidence>
<dbReference type="InterPro" id="IPR001202">
    <property type="entry name" value="WW_dom"/>
</dbReference>
<keyword evidence="2" id="KW-0963">Cytoplasm</keyword>
<dbReference type="SMART" id="SM00233">
    <property type="entry name" value="PH"/>
    <property type="match status" value="1"/>
</dbReference>
<feature type="compositionally biased region" description="Polar residues" evidence="6">
    <location>
        <begin position="637"/>
        <end position="646"/>
    </location>
</feature>
<reference evidence="9 10" key="1">
    <citation type="submission" date="2019-04" db="EMBL/GenBank/DDBJ databases">
        <authorList>
            <consortium name="Wellcome Sanger Institute Data Sharing"/>
        </authorList>
    </citation>
    <scope>NUCLEOTIDE SEQUENCE [LARGE SCALE GENOMIC DNA]</scope>
</reference>
<proteinExistence type="predicted"/>
<feature type="compositionally biased region" description="Basic residues" evidence="6">
    <location>
        <begin position="163"/>
        <end position="172"/>
    </location>
</feature>
<name>A0A8C9SNJ4_SCLFO</name>
<dbReference type="Gene3D" id="2.20.70.10">
    <property type="match status" value="2"/>
</dbReference>
<feature type="compositionally biased region" description="Basic and acidic residues" evidence="6">
    <location>
        <begin position="966"/>
        <end position="988"/>
    </location>
</feature>
<reference evidence="9" key="3">
    <citation type="submission" date="2025-09" db="UniProtKB">
        <authorList>
            <consortium name="Ensembl"/>
        </authorList>
    </citation>
    <scope>IDENTIFICATION</scope>
</reference>
<keyword evidence="3" id="KW-0597">Phosphoprotein</keyword>
<feature type="region of interest" description="Disordered" evidence="6">
    <location>
        <begin position="1058"/>
        <end position="1077"/>
    </location>
</feature>
<keyword evidence="5" id="KW-0175">Coiled coil</keyword>
<evidence type="ECO:0000256" key="3">
    <source>
        <dbReference type="ARBA" id="ARBA00022553"/>
    </source>
</evidence>
<keyword evidence="10" id="KW-1185">Reference proteome</keyword>
<feature type="domain" description="WW" evidence="8">
    <location>
        <begin position="56"/>
        <end position="89"/>
    </location>
</feature>
<reference evidence="9" key="2">
    <citation type="submission" date="2025-08" db="UniProtKB">
        <authorList>
            <consortium name="Ensembl"/>
        </authorList>
    </citation>
    <scope>IDENTIFICATION</scope>
</reference>
<dbReference type="PROSITE" id="PS50003">
    <property type="entry name" value="PH_DOMAIN"/>
    <property type="match status" value="1"/>
</dbReference>
<feature type="compositionally biased region" description="Basic and acidic residues" evidence="6">
    <location>
        <begin position="1099"/>
        <end position="1109"/>
    </location>
</feature>
<gene>
    <name evidence="9" type="primary">PLEKHA5</name>
    <name evidence="9" type="synonym">LOC108931429</name>
</gene>
<evidence type="ECO:0000256" key="2">
    <source>
        <dbReference type="ARBA" id="ARBA00022490"/>
    </source>
</evidence>
<feature type="compositionally biased region" description="Basic and acidic residues" evidence="6">
    <location>
        <begin position="895"/>
        <end position="908"/>
    </location>
</feature>
<dbReference type="Pfam" id="PF25541">
    <property type="entry name" value="TBCA_PH"/>
    <property type="match status" value="1"/>
</dbReference>
<dbReference type="InterPro" id="IPR057971">
    <property type="entry name" value="PKHA4-7_TBCA"/>
</dbReference>
<comment type="subcellular location">
    <subcellularLocation>
        <location evidence="1">Cytoplasm</location>
    </subcellularLocation>
</comment>
<feature type="region of interest" description="Disordered" evidence="6">
    <location>
        <begin position="626"/>
        <end position="646"/>
    </location>
</feature>
<dbReference type="SUPFAM" id="SSF51045">
    <property type="entry name" value="WW domain"/>
    <property type="match status" value="2"/>
</dbReference>
<keyword evidence="4" id="KW-0677">Repeat</keyword>
<dbReference type="GO" id="GO:0070273">
    <property type="term" value="F:phosphatidylinositol-4-phosphate binding"/>
    <property type="evidence" value="ECO:0007669"/>
    <property type="project" value="TreeGrafter"/>
</dbReference>
<evidence type="ECO:0000256" key="6">
    <source>
        <dbReference type="SAM" id="MobiDB-lite"/>
    </source>
</evidence>
<dbReference type="FunFam" id="2.30.29.30:FF:000083">
    <property type="entry name" value="Pleckstrin homology domain-containing family A member 5"/>
    <property type="match status" value="1"/>
</dbReference>
<feature type="region of interest" description="Disordered" evidence="6">
    <location>
        <begin position="893"/>
        <end position="931"/>
    </location>
</feature>
<dbReference type="AlphaFoldDB" id="A0A8C9SNJ4"/>
<dbReference type="CDD" id="cd00201">
    <property type="entry name" value="WW"/>
    <property type="match status" value="1"/>
</dbReference>
<feature type="region of interest" description="Disordered" evidence="6">
    <location>
        <begin position="316"/>
        <end position="344"/>
    </location>
</feature>